<feature type="transmembrane region" description="Helical" evidence="7">
    <location>
        <begin position="44"/>
        <end position="70"/>
    </location>
</feature>
<evidence type="ECO:0000256" key="5">
    <source>
        <dbReference type="ARBA" id="ARBA00023136"/>
    </source>
</evidence>
<feature type="domain" description="Major facilitator superfamily (MFS) profile" evidence="8">
    <location>
        <begin position="46"/>
        <end position="529"/>
    </location>
</feature>
<accession>A0A4V2MXN5</accession>
<dbReference type="EMBL" id="RWJN01000013">
    <property type="protein sequence ID" value="TCD70857.1"/>
    <property type="molecule type" value="Genomic_DNA"/>
</dbReference>
<feature type="transmembrane region" description="Helical" evidence="7">
    <location>
        <begin position="170"/>
        <end position="192"/>
    </location>
</feature>
<feature type="transmembrane region" description="Helical" evidence="7">
    <location>
        <begin position="204"/>
        <end position="224"/>
    </location>
</feature>
<feature type="transmembrane region" description="Helical" evidence="7">
    <location>
        <begin position="450"/>
        <end position="472"/>
    </location>
</feature>
<dbReference type="STRING" id="92696.A0A4V2MXN5"/>
<feature type="transmembrane region" description="Helical" evidence="7">
    <location>
        <begin position="82"/>
        <end position="100"/>
    </location>
</feature>
<evidence type="ECO:0000259" key="8">
    <source>
        <dbReference type="PROSITE" id="PS50850"/>
    </source>
</evidence>
<dbReference type="PANTHER" id="PTHR42718">
    <property type="entry name" value="MAJOR FACILITATOR SUPERFAMILY MULTIDRUG TRANSPORTER MFSC"/>
    <property type="match status" value="1"/>
</dbReference>
<sequence>MEPSAIAEKRELERRQQHIDEESASQSFAKSDHAAPQTGLAKGIMLTACCTLSLMIVSMTASSVAIGLSTTERDLNIPEDQLQWMLSAYALSSGCLLIPFGRLADLYGRRNIFLIGCLFQGAFSLGCGFGNDLITIAVLRGFQGLGGAATIPACLGILAHAFPPGNARSLAFATFSAGQPMGGAIGFLLGGALSQVTSTSWRTMYWVVAGLSAVCIVMALIFVDRDGPSTEVDRRVDWLGAFLITAGLVLIVFVLSDGELAPNQWSTPYIIGLLVAGVIFVLLFLAWQYYLERPEVRKNYSIWTPPPLMKLSLWKRGKGRFAAIQLVIFCLMAGFQSWILWIVLYYQNYERLNPVLTMIRMIPMFPAGVICNIIIALVVAHVDGMHLIAFGCTCSSVAGILLAVINPNAPYWAFGFPSSILIVIGADFVFAGGTLFVAKLSLPHEQSLAGGLYQTMAMLGQAFGLAITTIVFDRVRATQSAKLGVTIDRDGLDAPLPAQLKAYRATSWTIVGFTLFAAVLAVLFLRGVGVLGGPHTPPEQDPQEVTAIDKEHEAKGQTKSDSPQ</sequence>
<organism evidence="9 10">
    <name type="scientific">Steccherinum ochraceum</name>
    <dbReference type="NCBI Taxonomy" id="92696"/>
    <lineage>
        <taxon>Eukaryota</taxon>
        <taxon>Fungi</taxon>
        <taxon>Dikarya</taxon>
        <taxon>Basidiomycota</taxon>
        <taxon>Agaricomycotina</taxon>
        <taxon>Agaricomycetes</taxon>
        <taxon>Polyporales</taxon>
        <taxon>Steccherinaceae</taxon>
        <taxon>Steccherinum</taxon>
    </lineage>
</organism>
<feature type="transmembrane region" description="Helical" evidence="7">
    <location>
        <begin position="358"/>
        <end position="380"/>
    </location>
</feature>
<dbReference type="InterPro" id="IPR036259">
    <property type="entry name" value="MFS_trans_sf"/>
</dbReference>
<evidence type="ECO:0000256" key="7">
    <source>
        <dbReference type="SAM" id="Phobius"/>
    </source>
</evidence>
<feature type="compositionally biased region" description="Basic and acidic residues" evidence="6">
    <location>
        <begin position="7"/>
        <end position="21"/>
    </location>
</feature>
<feature type="transmembrane region" description="Helical" evidence="7">
    <location>
        <begin position="112"/>
        <end position="131"/>
    </location>
</feature>
<keyword evidence="5 7" id="KW-0472">Membrane</keyword>
<dbReference type="AlphaFoldDB" id="A0A4V2MXN5"/>
<dbReference type="SUPFAM" id="SSF103473">
    <property type="entry name" value="MFS general substrate transporter"/>
    <property type="match status" value="2"/>
</dbReference>
<keyword evidence="2" id="KW-0813">Transport</keyword>
<proteinExistence type="predicted"/>
<comment type="caution">
    <text evidence="9">The sequence shown here is derived from an EMBL/GenBank/DDBJ whole genome shotgun (WGS) entry which is preliminary data.</text>
</comment>
<evidence type="ECO:0000256" key="3">
    <source>
        <dbReference type="ARBA" id="ARBA00022692"/>
    </source>
</evidence>
<comment type="subcellular location">
    <subcellularLocation>
        <location evidence="1">Membrane</location>
        <topology evidence="1">Multi-pass membrane protein</topology>
    </subcellularLocation>
</comment>
<dbReference type="PROSITE" id="PS50850">
    <property type="entry name" value="MFS"/>
    <property type="match status" value="1"/>
</dbReference>
<evidence type="ECO:0000256" key="4">
    <source>
        <dbReference type="ARBA" id="ARBA00022989"/>
    </source>
</evidence>
<dbReference type="PANTHER" id="PTHR42718:SF9">
    <property type="entry name" value="MAJOR FACILITATOR SUPERFAMILY MULTIDRUG TRANSPORTER MFSC"/>
    <property type="match status" value="1"/>
</dbReference>
<evidence type="ECO:0000313" key="10">
    <source>
        <dbReference type="Proteomes" id="UP000292702"/>
    </source>
</evidence>
<feature type="transmembrane region" description="Helical" evidence="7">
    <location>
        <begin position="387"/>
        <end position="405"/>
    </location>
</feature>
<name>A0A4V2MXN5_9APHY</name>
<keyword evidence="4 7" id="KW-1133">Transmembrane helix</keyword>
<dbReference type="Gene3D" id="1.20.1250.20">
    <property type="entry name" value="MFS general substrate transporter like domains"/>
    <property type="match status" value="2"/>
</dbReference>
<feature type="transmembrane region" description="Helical" evidence="7">
    <location>
        <begin position="321"/>
        <end position="346"/>
    </location>
</feature>
<dbReference type="InterPro" id="IPR020846">
    <property type="entry name" value="MFS_dom"/>
</dbReference>
<feature type="transmembrane region" description="Helical" evidence="7">
    <location>
        <begin position="236"/>
        <end position="256"/>
    </location>
</feature>
<keyword evidence="3 7" id="KW-0812">Transmembrane</keyword>
<dbReference type="GO" id="GO:0016020">
    <property type="term" value="C:membrane"/>
    <property type="evidence" value="ECO:0007669"/>
    <property type="project" value="UniProtKB-SubCell"/>
</dbReference>
<dbReference type="InterPro" id="IPR011701">
    <property type="entry name" value="MFS"/>
</dbReference>
<keyword evidence="10" id="KW-1185">Reference proteome</keyword>
<evidence type="ECO:0000313" key="9">
    <source>
        <dbReference type="EMBL" id="TCD70857.1"/>
    </source>
</evidence>
<feature type="transmembrane region" description="Helical" evidence="7">
    <location>
        <begin position="268"/>
        <end position="291"/>
    </location>
</feature>
<feature type="transmembrane region" description="Helical" evidence="7">
    <location>
        <begin position="505"/>
        <end position="525"/>
    </location>
</feature>
<reference evidence="9 10" key="1">
    <citation type="submission" date="2018-11" db="EMBL/GenBank/DDBJ databases">
        <title>Genome assembly of Steccherinum ochraceum LE-BIN_3174, the white-rot fungus of the Steccherinaceae family (The Residual Polyporoid clade, Polyporales, Basidiomycota).</title>
        <authorList>
            <person name="Fedorova T.V."/>
            <person name="Glazunova O.A."/>
            <person name="Landesman E.O."/>
            <person name="Moiseenko K.V."/>
            <person name="Psurtseva N.V."/>
            <person name="Savinova O.S."/>
            <person name="Shakhova N.V."/>
            <person name="Tyazhelova T.V."/>
            <person name="Vasina D.V."/>
        </authorList>
    </citation>
    <scope>NUCLEOTIDE SEQUENCE [LARGE SCALE GENOMIC DNA]</scope>
    <source>
        <strain evidence="9 10">LE-BIN_3174</strain>
    </source>
</reference>
<dbReference type="GO" id="GO:0022857">
    <property type="term" value="F:transmembrane transporter activity"/>
    <property type="evidence" value="ECO:0007669"/>
    <property type="project" value="InterPro"/>
</dbReference>
<evidence type="ECO:0000256" key="2">
    <source>
        <dbReference type="ARBA" id="ARBA00022448"/>
    </source>
</evidence>
<dbReference type="Proteomes" id="UP000292702">
    <property type="component" value="Unassembled WGS sequence"/>
</dbReference>
<feature type="region of interest" description="Disordered" evidence="6">
    <location>
        <begin position="1"/>
        <end position="31"/>
    </location>
</feature>
<evidence type="ECO:0000256" key="1">
    <source>
        <dbReference type="ARBA" id="ARBA00004141"/>
    </source>
</evidence>
<dbReference type="OrthoDB" id="5086884at2759"/>
<protein>
    <recommendedName>
        <fullName evidence="8">Major facilitator superfamily (MFS) profile domain-containing protein</fullName>
    </recommendedName>
</protein>
<feature type="transmembrane region" description="Helical" evidence="7">
    <location>
        <begin position="411"/>
        <end position="438"/>
    </location>
</feature>
<gene>
    <name evidence="9" type="ORF">EIP91_001165</name>
</gene>
<dbReference type="Pfam" id="PF07690">
    <property type="entry name" value="MFS_1"/>
    <property type="match status" value="1"/>
</dbReference>
<evidence type="ECO:0000256" key="6">
    <source>
        <dbReference type="SAM" id="MobiDB-lite"/>
    </source>
</evidence>